<dbReference type="Proteomes" id="UP001211005">
    <property type="component" value="Plasmid unnamed1"/>
</dbReference>
<geneLocation type="plasmid" evidence="1 2">
    <name>unnamed1</name>
</geneLocation>
<keyword evidence="2" id="KW-1185">Reference proteome</keyword>
<accession>A0ABY7LUC7</accession>
<protein>
    <submittedName>
        <fullName evidence="1">Uncharacterized protein</fullName>
    </submittedName>
</protein>
<dbReference type="RefSeq" id="WP_269562034.1">
    <property type="nucleotide sequence ID" value="NZ_CP114768.1"/>
</dbReference>
<organism evidence="1 2">
    <name type="scientific">Hymenobacter canadensis</name>
    <dbReference type="NCBI Taxonomy" id="2999067"/>
    <lineage>
        <taxon>Bacteria</taxon>
        <taxon>Pseudomonadati</taxon>
        <taxon>Bacteroidota</taxon>
        <taxon>Cytophagia</taxon>
        <taxon>Cytophagales</taxon>
        <taxon>Hymenobacteraceae</taxon>
        <taxon>Hymenobacter</taxon>
    </lineage>
</organism>
<evidence type="ECO:0000313" key="1">
    <source>
        <dbReference type="EMBL" id="WBA44001.1"/>
    </source>
</evidence>
<dbReference type="EMBL" id="CP114768">
    <property type="protein sequence ID" value="WBA44001.1"/>
    <property type="molecule type" value="Genomic_DNA"/>
</dbReference>
<gene>
    <name evidence="1" type="ORF">O3303_20770</name>
</gene>
<evidence type="ECO:0000313" key="2">
    <source>
        <dbReference type="Proteomes" id="UP001211005"/>
    </source>
</evidence>
<proteinExistence type="predicted"/>
<name>A0ABY7LUC7_9BACT</name>
<sequence>MLFLLILFYLNSGAARPPRIVLPGYFSCQGALLEESGNSLACYAKTQAECRNGQLVLAFEKRLSARTDRARFEIIDTVHVRTAVPGREVHITYCSTATGKPRQYFVLYKWVPAADKRYLPYPRRAWGVNAQGQLVEVSVKSLRCLNNDYGAD</sequence>
<reference evidence="1 2" key="1">
    <citation type="submission" date="2022-12" db="EMBL/GenBank/DDBJ databases">
        <title>Hymenobacter canadensis sp. nov. isolated from lake water of the Cambridge Bay, Canada.</title>
        <authorList>
            <person name="Kim W.H."/>
            <person name="Lee Y.M."/>
        </authorList>
    </citation>
    <scope>NUCLEOTIDE SEQUENCE [LARGE SCALE GENOMIC DNA]</scope>
    <source>
        <strain evidence="1 2">PAMC 29467</strain>
        <plasmid evidence="1 2">unnamed1</plasmid>
    </source>
</reference>
<keyword evidence="1" id="KW-0614">Plasmid</keyword>